<dbReference type="PANTHER" id="PTHR23305:SF18">
    <property type="entry name" value="OBG-TYPE G DOMAIN-CONTAINING PROTEIN"/>
    <property type="match status" value="1"/>
</dbReference>
<evidence type="ECO:0000259" key="3">
    <source>
        <dbReference type="PROSITE" id="PS51880"/>
    </source>
</evidence>
<organism evidence="4 5">
    <name type="scientific">Candidatus Roizmanbacteria bacterium CG11_big_fil_rev_8_21_14_0_20_37_16</name>
    <dbReference type="NCBI Taxonomy" id="1974857"/>
    <lineage>
        <taxon>Bacteria</taxon>
        <taxon>Candidatus Roizmaniibacteriota</taxon>
    </lineage>
</organism>
<dbReference type="Proteomes" id="UP000229497">
    <property type="component" value="Unassembled WGS sequence"/>
</dbReference>
<feature type="domain" description="TGS" evidence="3">
    <location>
        <begin position="1"/>
        <end position="80"/>
    </location>
</feature>
<dbReference type="PROSITE" id="PS51880">
    <property type="entry name" value="TGS"/>
    <property type="match status" value="1"/>
</dbReference>
<dbReference type="InterPro" id="IPR012675">
    <property type="entry name" value="Beta-grasp_dom_sf"/>
</dbReference>
<dbReference type="InterPro" id="IPR012676">
    <property type="entry name" value="TGS-like"/>
</dbReference>
<dbReference type="InterPro" id="IPR004095">
    <property type="entry name" value="TGS"/>
</dbReference>
<dbReference type="InterPro" id="IPR013029">
    <property type="entry name" value="YchF_C"/>
</dbReference>
<dbReference type="Gene3D" id="3.10.20.30">
    <property type="match status" value="1"/>
</dbReference>
<evidence type="ECO:0000256" key="2">
    <source>
        <dbReference type="ARBA" id="ARBA00022840"/>
    </source>
</evidence>
<keyword evidence="1" id="KW-0547">Nucleotide-binding</keyword>
<dbReference type="PANTHER" id="PTHR23305">
    <property type="entry name" value="OBG GTPASE FAMILY"/>
    <property type="match status" value="1"/>
</dbReference>
<evidence type="ECO:0000313" key="5">
    <source>
        <dbReference type="Proteomes" id="UP000229497"/>
    </source>
</evidence>
<gene>
    <name evidence="4" type="ORF">COV87_00855</name>
</gene>
<dbReference type="FunFam" id="3.10.20.30:FF:000001">
    <property type="entry name" value="Ribosome-binding ATPase YchF"/>
    <property type="match status" value="1"/>
</dbReference>
<protein>
    <submittedName>
        <fullName evidence="4">Redox-regulated ATPase YchF</fullName>
    </submittedName>
</protein>
<dbReference type="GO" id="GO:0005737">
    <property type="term" value="C:cytoplasm"/>
    <property type="evidence" value="ECO:0007669"/>
    <property type="project" value="TreeGrafter"/>
</dbReference>
<sequence length="82" mass="8839">FLTAGTLEARAWTIKKGALAPQAAGTIHTDFEKKFIKADICSYPDFVSSKGWVGAREIGKVVSAGKDYEMKDGDVVEFKIGA</sequence>
<feature type="non-terminal residue" evidence="4">
    <location>
        <position position="1"/>
    </location>
</feature>
<proteinExistence type="predicted"/>
<name>A0A2H0KMX7_9BACT</name>
<dbReference type="SUPFAM" id="SSF81271">
    <property type="entry name" value="TGS-like"/>
    <property type="match status" value="1"/>
</dbReference>
<dbReference type="Pfam" id="PF06071">
    <property type="entry name" value="YchF-GTPase_C"/>
    <property type="match status" value="1"/>
</dbReference>
<comment type="caution">
    <text evidence="4">The sequence shown here is derived from an EMBL/GenBank/DDBJ whole genome shotgun (WGS) entry which is preliminary data.</text>
</comment>
<dbReference type="GO" id="GO:0016887">
    <property type="term" value="F:ATP hydrolysis activity"/>
    <property type="evidence" value="ECO:0007669"/>
    <property type="project" value="TreeGrafter"/>
</dbReference>
<evidence type="ECO:0000313" key="4">
    <source>
        <dbReference type="EMBL" id="PIQ71893.1"/>
    </source>
</evidence>
<accession>A0A2H0KMX7</accession>
<keyword evidence="2" id="KW-0067">ATP-binding</keyword>
<dbReference type="AlphaFoldDB" id="A0A2H0KMX7"/>
<reference evidence="4 5" key="1">
    <citation type="submission" date="2017-09" db="EMBL/GenBank/DDBJ databases">
        <title>Depth-based differentiation of microbial function through sediment-hosted aquifers and enrichment of novel symbionts in the deep terrestrial subsurface.</title>
        <authorList>
            <person name="Probst A.J."/>
            <person name="Ladd B."/>
            <person name="Jarett J.K."/>
            <person name="Geller-Mcgrath D.E."/>
            <person name="Sieber C.M."/>
            <person name="Emerson J.B."/>
            <person name="Anantharaman K."/>
            <person name="Thomas B.C."/>
            <person name="Malmstrom R."/>
            <person name="Stieglmeier M."/>
            <person name="Klingl A."/>
            <person name="Woyke T."/>
            <person name="Ryan C.M."/>
            <person name="Banfield J.F."/>
        </authorList>
    </citation>
    <scope>NUCLEOTIDE SEQUENCE [LARGE SCALE GENOMIC DNA]</scope>
    <source>
        <strain evidence="4">CG11_big_fil_rev_8_21_14_0_20_37_16</strain>
    </source>
</reference>
<evidence type="ECO:0000256" key="1">
    <source>
        <dbReference type="ARBA" id="ARBA00022741"/>
    </source>
</evidence>
<dbReference type="EMBL" id="PCVK01000026">
    <property type="protein sequence ID" value="PIQ71893.1"/>
    <property type="molecule type" value="Genomic_DNA"/>
</dbReference>
<dbReference type="GO" id="GO:0005524">
    <property type="term" value="F:ATP binding"/>
    <property type="evidence" value="ECO:0007669"/>
    <property type="project" value="UniProtKB-KW"/>
</dbReference>